<evidence type="ECO:0000313" key="2">
    <source>
        <dbReference type="EMBL" id="KKW05267.1"/>
    </source>
</evidence>
<accession>A0A0G1XRQ3</accession>
<sequence length="55" mass="6245">MERIYIGDLREHIGESVLIKGWISVRRDQGKLVFFDVRDRSGSVQAVVLSKSNAL</sequence>
<dbReference type="InterPro" id="IPR004365">
    <property type="entry name" value="NA-bd_OB_tRNA"/>
</dbReference>
<dbReference type="InterPro" id="IPR012340">
    <property type="entry name" value="NA-bd_OB-fold"/>
</dbReference>
<name>A0A0G1XRQ3_9BACT</name>
<dbReference type="GO" id="GO:0004812">
    <property type="term" value="F:aminoacyl-tRNA ligase activity"/>
    <property type="evidence" value="ECO:0007669"/>
    <property type="project" value="UniProtKB-KW"/>
</dbReference>
<organism evidence="2 3">
    <name type="scientific">Candidatus Kaiserbacteria bacterium GW2011_GWC2_49_12</name>
    <dbReference type="NCBI Taxonomy" id="1618675"/>
    <lineage>
        <taxon>Bacteria</taxon>
        <taxon>Candidatus Kaiseribacteriota</taxon>
    </lineage>
</organism>
<reference evidence="2 3" key="1">
    <citation type="journal article" date="2015" name="Nature">
        <title>rRNA introns, odd ribosomes, and small enigmatic genomes across a large radiation of phyla.</title>
        <authorList>
            <person name="Brown C.T."/>
            <person name="Hug L.A."/>
            <person name="Thomas B.C."/>
            <person name="Sharon I."/>
            <person name="Castelle C.J."/>
            <person name="Singh A."/>
            <person name="Wilkins M.J."/>
            <person name="Williams K.H."/>
            <person name="Banfield J.F."/>
        </authorList>
    </citation>
    <scope>NUCLEOTIDE SEQUENCE [LARGE SCALE GENOMIC DNA]</scope>
</reference>
<evidence type="ECO:0000313" key="3">
    <source>
        <dbReference type="Proteomes" id="UP000034589"/>
    </source>
</evidence>
<keyword evidence="2" id="KW-0436">Ligase</keyword>
<gene>
    <name evidence="2" type="ORF">UY39_C0068G0015</name>
</gene>
<dbReference type="EMBL" id="LCPV01000068">
    <property type="protein sequence ID" value="KKW05267.1"/>
    <property type="molecule type" value="Genomic_DNA"/>
</dbReference>
<dbReference type="Pfam" id="PF01336">
    <property type="entry name" value="tRNA_anti-codon"/>
    <property type="match status" value="1"/>
</dbReference>
<dbReference type="Proteomes" id="UP000034589">
    <property type="component" value="Unassembled WGS sequence"/>
</dbReference>
<dbReference type="AlphaFoldDB" id="A0A0G1XRQ3"/>
<protein>
    <submittedName>
        <fullName evidence="2">Aspartyl-tRNA synthetase</fullName>
    </submittedName>
</protein>
<proteinExistence type="predicted"/>
<feature type="non-terminal residue" evidence="2">
    <location>
        <position position="55"/>
    </location>
</feature>
<keyword evidence="2" id="KW-0030">Aminoacyl-tRNA synthetase</keyword>
<evidence type="ECO:0000259" key="1">
    <source>
        <dbReference type="Pfam" id="PF01336"/>
    </source>
</evidence>
<dbReference type="Gene3D" id="2.40.50.140">
    <property type="entry name" value="Nucleic acid-binding proteins"/>
    <property type="match status" value="1"/>
</dbReference>
<dbReference type="GO" id="GO:0003676">
    <property type="term" value="F:nucleic acid binding"/>
    <property type="evidence" value="ECO:0007669"/>
    <property type="project" value="InterPro"/>
</dbReference>
<dbReference type="SUPFAM" id="SSF50249">
    <property type="entry name" value="Nucleic acid-binding proteins"/>
    <property type="match status" value="1"/>
</dbReference>
<comment type="caution">
    <text evidence="2">The sequence shown here is derived from an EMBL/GenBank/DDBJ whole genome shotgun (WGS) entry which is preliminary data.</text>
</comment>
<feature type="domain" description="OB" evidence="1">
    <location>
        <begin position="17"/>
        <end position="50"/>
    </location>
</feature>